<dbReference type="InterPro" id="IPR012677">
    <property type="entry name" value="Nucleotide-bd_a/b_plait_sf"/>
</dbReference>
<dbReference type="InterPro" id="IPR036388">
    <property type="entry name" value="WH-like_DNA-bd_sf"/>
</dbReference>
<dbReference type="Gene3D" id="1.10.10.10">
    <property type="entry name" value="Winged helix-like DNA-binding domain superfamily/Winged helix DNA-binding domain"/>
    <property type="match status" value="1"/>
</dbReference>
<protein>
    <recommendedName>
        <fullName evidence="7">HTH La-type RNA-binding domain-containing protein</fullName>
    </recommendedName>
</protein>
<dbReference type="InterPro" id="IPR045180">
    <property type="entry name" value="La_dom_prot"/>
</dbReference>
<dbReference type="SMART" id="SM00715">
    <property type="entry name" value="LA"/>
    <property type="match status" value="1"/>
</dbReference>
<comment type="caution">
    <text evidence="8">The sequence shown here is derived from an EMBL/GenBank/DDBJ whole genome shotgun (WGS) entry which is preliminary data.</text>
</comment>
<dbReference type="GO" id="GO:0006396">
    <property type="term" value="P:RNA processing"/>
    <property type="evidence" value="ECO:0007669"/>
    <property type="project" value="InterPro"/>
</dbReference>
<comment type="function">
    <text evidence="5">Binds to the 3' poly(U) terminus of nascent RNA polymerase III transcripts, protecting them from exonuclease digestion and facilitating their folding and maturation.</text>
</comment>
<evidence type="ECO:0000256" key="5">
    <source>
        <dbReference type="ARBA" id="ARBA00057261"/>
    </source>
</evidence>
<dbReference type="CDD" id="cd12291">
    <property type="entry name" value="RRM1_La"/>
    <property type="match status" value="1"/>
</dbReference>
<dbReference type="PANTHER" id="PTHR22792:SF133">
    <property type="entry name" value="LA PROTEIN 2"/>
    <property type="match status" value="1"/>
</dbReference>
<organism evidence="8 9">
    <name type="scientific">Brassica cretica</name>
    <name type="common">Mustard</name>
    <dbReference type="NCBI Taxonomy" id="69181"/>
    <lineage>
        <taxon>Eukaryota</taxon>
        <taxon>Viridiplantae</taxon>
        <taxon>Streptophyta</taxon>
        <taxon>Embryophyta</taxon>
        <taxon>Tracheophyta</taxon>
        <taxon>Spermatophyta</taxon>
        <taxon>Magnoliopsida</taxon>
        <taxon>eudicotyledons</taxon>
        <taxon>Gunneridae</taxon>
        <taxon>Pentapetalae</taxon>
        <taxon>rosids</taxon>
        <taxon>malvids</taxon>
        <taxon>Brassicales</taxon>
        <taxon>Brassicaceae</taxon>
        <taxon>Brassiceae</taxon>
        <taxon>Brassica</taxon>
    </lineage>
</organism>
<evidence type="ECO:0000313" key="9">
    <source>
        <dbReference type="Proteomes" id="UP000712281"/>
    </source>
</evidence>
<dbReference type="InterPro" id="IPR006630">
    <property type="entry name" value="La_HTH"/>
</dbReference>
<keyword evidence="3 6" id="KW-0694">RNA-binding</keyword>
<dbReference type="GO" id="GO:0003729">
    <property type="term" value="F:mRNA binding"/>
    <property type="evidence" value="ECO:0007669"/>
    <property type="project" value="TreeGrafter"/>
</dbReference>
<gene>
    <name evidence="8" type="ORF">F2Q68_00045273</name>
</gene>
<dbReference type="Proteomes" id="UP000712281">
    <property type="component" value="Unassembled WGS sequence"/>
</dbReference>
<dbReference type="SUPFAM" id="SSF54928">
    <property type="entry name" value="RNA-binding domain, RBD"/>
    <property type="match status" value="1"/>
</dbReference>
<dbReference type="GO" id="GO:1990904">
    <property type="term" value="C:ribonucleoprotein complex"/>
    <property type="evidence" value="ECO:0007669"/>
    <property type="project" value="InterPro"/>
</dbReference>
<accession>A0A8S9LKD8</accession>
<dbReference type="GO" id="GO:0005654">
    <property type="term" value="C:nucleoplasm"/>
    <property type="evidence" value="ECO:0007669"/>
    <property type="project" value="UniProtKB-SubCell"/>
</dbReference>
<dbReference type="Pfam" id="PF00076">
    <property type="entry name" value="RRM_1"/>
    <property type="match status" value="1"/>
</dbReference>
<dbReference type="CDD" id="cd08030">
    <property type="entry name" value="LA_like_plant"/>
    <property type="match status" value="1"/>
</dbReference>
<comment type="subcellular location">
    <subcellularLocation>
        <location evidence="1">Nucleus</location>
        <location evidence="1">Nucleolus</location>
    </subcellularLocation>
    <subcellularLocation>
        <location evidence="2">Nucleus</location>
        <location evidence="2">Nucleoplasm</location>
    </subcellularLocation>
</comment>
<evidence type="ECO:0000256" key="4">
    <source>
        <dbReference type="ARBA" id="ARBA00023242"/>
    </source>
</evidence>
<sequence>MASFDEETAKKLMTQVEFYFSDSNLPRDGFLRKEVSKSKDGLVSLPLVCSFSRMRNLLGLGNIKREDIPERIVEEVANLLRASEFLKVSDSGTITILLVHRRTIAASPFEYCIKMEDVASFFSQYAKVNSVRLPHHIGDKQYFCGTALVELSSEEEAEDVLRQSLVYSGAELVLVPKQHGLASPWYKAPME</sequence>
<dbReference type="SUPFAM" id="SSF46785">
    <property type="entry name" value="Winged helix' DNA-binding domain"/>
    <property type="match status" value="1"/>
</dbReference>
<feature type="domain" description="HTH La-type RNA-binding" evidence="7">
    <location>
        <begin position="2"/>
        <end position="106"/>
    </location>
</feature>
<evidence type="ECO:0000256" key="1">
    <source>
        <dbReference type="ARBA" id="ARBA00004604"/>
    </source>
</evidence>
<evidence type="ECO:0000256" key="2">
    <source>
        <dbReference type="ARBA" id="ARBA00004642"/>
    </source>
</evidence>
<dbReference type="EMBL" id="QGKW02000276">
    <property type="protein sequence ID" value="KAF2605816.1"/>
    <property type="molecule type" value="Genomic_DNA"/>
</dbReference>
<reference evidence="8" key="1">
    <citation type="submission" date="2019-12" db="EMBL/GenBank/DDBJ databases">
        <title>Genome sequencing and annotation of Brassica cretica.</title>
        <authorList>
            <person name="Studholme D.J."/>
            <person name="Sarris P.F."/>
        </authorList>
    </citation>
    <scope>NUCLEOTIDE SEQUENCE</scope>
    <source>
        <strain evidence="8">PFS-001/15</strain>
        <tissue evidence="8">Leaf</tissue>
    </source>
</reference>
<proteinExistence type="predicted"/>
<dbReference type="InterPro" id="IPR036390">
    <property type="entry name" value="WH_DNA-bd_sf"/>
</dbReference>
<dbReference type="PROSITE" id="PS50961">
    <property type="entry name" value="HTH_LA"/>
    <property type="match status" value="1"/>
</dbReference>
<evidence type="ECO:0000256" key="6">
    <source>
        <dbReference type="PROSITE-ProRule" id="PRU00332"/>
    </source>
</evidence>
<dbReference type="InterPro" id="IPR035979">
    <property type="entry name" value="RBD_domain_sf"/>
</dbReference>
<dbReference type="PANTHER" id="PTHR22792">
    <property type="entry name" value="LUPUS LA PROTEIN-RELATED"/>
    <property type="match status" value="1"/>
</dbReference>
<dbReference type="Pfam" id="PF05383">
    <property type="entry name" value="La"/>
    <property type="match status" value="1"/>
</dbReference>
<evidence type="ECO:0000259" key="7">
    <source>
        <dbReference type="PROSITE" id="PS50961"/>
    </source>
</evidence>
<dbReference type="GO" id="GO:0005730">
    <property type="term" value="C:nucleolus"/>
    <property type="evidence" value="ECO:0007669"/>
    <property type="project" value="UniProtKB-SubCell"/>
</dbReference>
<keyword evidence="4" id="KW-0539">Nucleus</keyword>
<dbReference type="PRINTS" id="PR00302">
    <property type="entry name" value="LUPUSLA"/>
</dbReference>
<dbReference type="AlphaFoldDB" id="A0A8S9LKD8"/>
<evidence type="ECO:0000256" key="3">
    <source>
        <dbReference type="ARBA" id="ARBA00022884"/>
    </source>
</evidence>
<dbReference type="InterPro" id="IPR002344">
    <property type="entry name" value="Lupus_La"/>
</dbReference>
<dbReference type="Gene3D" id="3.30.70.330">
    <property type="match status" value="1"/>
</dbReference>
<evidence type="ECO:0000313" key="8">
    <source>
        <dbReference type="EMBL" id="KAF2605816.1"/>
    </source>
</evidence>
<dbReference type="InterPro" id="IPR000504">
    <property type="entry name" value="RRM_dom"/>
</dbReference>
<dbReference type="FunFam" id="1.10.10.10:FF:000795">
    <property type="entry name" value="La protein 2"/>
    <property type="match status" value="1"/>
</dbReference>
<name>A0A8S9LKD8_BRACR</name>